<dbReference type="SUPFAM" id="SSF53092">
    <property type="entry name" value="Creatinase/prolidase N-terminal domain"/>
    <property type="match status" value="1"/>
</dbReference>
<keyword evidence="2" id="KW-0378">Hydrolase</keyword>
<dbReference type="PANTHER" id="PTHR46112:SF2">
    <property type="entry name" value="XAA-PRO AMINOPEPTIDASE P-RELATED"/>
    <property type="match status" value="1"/>
</dbReference>
<evidence type="ECO:0000259" key="1">
    <source>
        <dbReference type="Pfam" id="PF00557"/>
    </source>
</evidence>
<dbReference type="EMBL" id="QLMJ01000008">
    <property type="protein sequence ID" value="RAK36492.1"/>
    <property type="molecule type" value="Genomic_DNA"/>
</dbReference>
<dbReference type="Pfam" id="PF00557">
    <property type="entry name" value="Peptidase_M24"/>
    <property type="match status" value="1"/>
</dbReference>
<feature type="domain" description="Peptidase M24" evidence="1">
    <location>
        <begin position="178"/>
        <end position="390"/>
    </location>
</feature>
<dbReference type="InterPro" id="IPR036005">
    <property type="entry name" value="Creatinase/aminopeptidase-like"/>
</dbReference>
<dbReference type="Gene3D" id="3.90.230.10">
    <property type="entry name" value="Creatinase/methionine aminopeptidase superfamily"/>
    <property type="match status" value="1"/>
</dbReference>
<accession>A0A327ZA58</accession>
<comment type="caution">
    <text evidence="2">The sequence shown here is derived from an EMBL/GenBank/DDBJ whole genome shotgun (WGS) entry which is preliminary data.</text>
</comment>
<dbReference type="InterPro" id="IPR029149">
    <property type="entry name" value="Creatin/AminoP/Spt16_N"/>
</dbReference>
<dbReference type="CDD" id="cd01066">
    <property type="entry name" value="APP_MetAP"/>
    <property type="match status" value="1"/>
</dbReference>
<dbReference type="RefSeq" id="WP_111650328.1">
    <property type="nucleotide sequence ID" value="NZ_JACHWI010000007.1"/>
</dbReference>
<dbReference type="Gene3D" id="3.40.350.10">
    <property type="entry name" value="Creatinase/prolidase N-terminal domain"/>
    <property type="match status" value="1"/>
</dbReference>
<evidence type="ECO:0000313" key="3">
    <source>
        <dbReference type="Proteomes" id="UP000249341"/>
    </source>
</evidence>
<dbReference type="Proteomes" id="UP000249341">
    <property type="component" value="Unassembled WGS sequence"/>
</dbReference>
<keyword evidence="3" id="KW-1185">Reference proteome</keyword>
<dbReference type="InterPro" id="IPR050659">
    <property type="entry name" value="Peptidase_M24B"/>
</dbReference>
<dbReference type="PANTHER" id="PTHR46112">
    <property type="entry name" value="AMINOPEPTIDASE"/>
    <property type="match status" value="1"/>
</dbReference>
<protein>
    <submittedName>
        <fullName evidence="2">Xaa-Pro aminopeptidase</fullName>
    </submittedName>
</protein>
<proteinExistence type="predicted"/>
<gene>
    <name evidence="2" type="ORF">B0I29_10881</name>
</gene>
<keyword evidence="2" id="KW-0031">Aminopeptidase</keyword>
<dbReference type="InterPro" id="IPR000994">
    <property type="entry name" value="Pept_M24"/>
</dbReference>
<dbReference type="AlphaFoldDB" id="A0A327ZA58"/>
<reference evidence="2 3" key="1">
    <citation type="submission" date="2018-06" db="EMBL/GenBank/DDBJ databases">
        <title>Genomic Encyclopedia of Type Strains, Phase III (KMG-III): the genomes of soil and plant-associated and newly described type strains.</title>
        <authorList>
            <person name="Whitman W."/>
        </authorList>
    </citation>
    <scope>NUCLEOTIDE SEQUENCE [LARGE SCALE GENOMIC DNA]</scope>
    <source>
        <strain evidence="2 3">CGMCC 4.7090</strain>
    </source>
</reference>
<sequence length="418" mass="44575">MTHPVLTPVLPGADEFPVLSRAERDRRYLALRALMAENELDALVVFGSGRDLWDRYLTNETLHGIVVLTPEGEPTYLLGRFPLNRYDEPGQAYDRWVEDYRVGDPIAGMINSVKERKADTGRVGIVGLSSRAVGGAAGSISYSTWLRVLDGLPDATFVDVATPFEVLALVKSPEERQMLRKAAALGEAACAAFIEASAVGVRESVVGSAALNAIVSGGGWVLPPSLLLRSGSSRFAWGQPEWMSMGGAPRTLVAGDSIASEIFACYGTYESQQQIDVVLGEPSAELLFLEEVCQASLKAGLEVLKPGITFSELAAAMNQPALDAGCWNTGPHIQTVSGVIFNSATHMNTEKDPGLSHLPALPPVVPQDGDFVIQPGTAFAFEPNALLDGRRVCVGGTVICTEDGNEVLNTLPNRLVVA</sequence>
<keyword evidence="2" id="KW-0645">Protease</keyword>
<organism evidence="2 3">
    <name type="scientific">Actinoplanes lutulentus</name>
    <dbReference type="NCBI Taxonomy" id="1287878"/>
    <lineage>
        <taxon>Bacteria</taxon>
        <taxon>Bacillati</taxon>
        <taxon>Actinomycetota</taxon>
        <taxon>Actinomycetes</taxon>
        <taxon>Micromonosporales</taxon>
        <taxon>Micromonosporaceae</taxon>
        <taxon>Actinoplanes</taxon>
    </lineage>
</organism>
<name>A0A327ZA58_9ACTN</name>
<evidence type="ECO:0000313" key="2">
    <source>
        <dbReference type="EMBL" id="RAK36492.1"/>
    </source>
</evidence>
<dbReference type="SUPFAM" id="SSF55920">
    <property type="entry name" value="Creatinase/aminopeptidase"/>
    <property type="match status" value="1"/>
</dbReference>
<dbReference type="GO" id="GO:0004177">
    <property type="term" value="F:aminopeptidase activity"/>
    <property type="evidence" value="ECO:0007669"/>
    <property type="project" value="UniProtKB-KW"/>
</dbReference>
<dbReference type="OrthoDB" id="9803194at2"/>